<keyword evidence="2" id="KW-1185">Reference proteome</keyword>
<dbReference type="InterPro" id="IPR019188">
    <property type="entry name" value="SNAPC1"/>
</dbReference>
<dbReference type="GO" id="GO:0042795">
    <property type="term" value="P:snRNA transcription by RNA polymerase II"/>
    <property type="evidence" value="ECO:0007669"/>
    <property type="project" value="TreeGrafter"/>
</dbReference>
<sequence length="257" mass="29695">MISTPLISWPKPFKLDIDELVDEFNEGNHTTLADMKKMWMAKKFSYIYEAKPISNEAIFMQSLYSYSISHMVSIGAPSRRLGGLYCLYCLYETQPYKPAFKIYLSLCELKRLKILVIDAKKIVDRVDGYESQRVDEIMKLENKRIQIAYDKLLGNTLIEDYLHMDLGTELELSTLKKMSKEYAAAKELAISEAMGTVDIKDVKHIAEEKKLVGDMVDDIVKDWNAQKESFCQQTGINTRNDVMAVDEFYELEHLLNE</sequence>
<dbReference type="AlphaFoldDB" id="A0AAV8S282"/>
<dbReference type="PANTHER" id="PTHR15131:SF3">
    <property type="entry name" value="SNRNA-ACTIVATING PROTEIN COMPLEX SUBUNIT 1"/>
    <property type="match status" value="1"/>
</dbReference>
<reference evidence="1 2" key="1">
    <citation type="submission" date="2022-12" db="EMBL/GenBank/DDBJ databases">
        <title>Chromosome-scale assembly of the Ensete ventricosum genome.</title>
        <authorList>
            <person name="Dussert Y."/>
            <person name="Stocks J."/>
            <person name="Wendawek A."/>
            <person name="Woldeyes F."/>
            <person name="Nichols R.A."/>
            <person name="Borrell J.S."/>
        </authorList>
    </citation>
    <scope>NUCLEOTIDE SEQUENCE [LARGE SCALE GENOMIC DNA]</scope>
    <source>
        <strain evidence="2">cv. Maze</strain>
        <tissue evidence="1">Seeds</tissue>
    </source>
</reference>
<dbReference type="PANTHER" id="PTHR15131">
    <property type="entry name" value="SMALL NUCLEAR RNA ACTIVATING COMPLEX, POLYPEPTIDE 1"/>
    <property type="match status" value="1"/>
</dbReference>
<comment type="caution">
    <text evidence="1">The sequence shown here is derived from an EMBL/GenBank/DDBJ whole genome shotgun (WGS) entry which is preliminary data.</text>
</comment>
<evidence type="ECO:0000313" key="1">
    <source>
        <dbReference type="EMBL" id="KAJ8513570.1"/>
    </source>
</evidence>
<gene>
    <name evidence="1" type="ORF">OPV22_004004</name>
</gene>
<evidence type="ECO:0000313" key="2">
    <source>
        <dbReference type="Proteomes" id="UP001222027"/>
    </source>
</evidence>
<protein>
    <submittedName>
        <fullName evidence="1">Uncharacterized protein</fullName>
    </submittedName>
</protein>
<dbReference type="GO" id="GO:0019185">
    <property type="term" value="C:snRNA-activating protein complex"/>
    <property type="evidence" value="ECO:0007669"/>
    <property type="project" value="TreeGrafter"/>
</dbReference>
<proteinExistence type="predicted"/>
<name>A0AAV8S282_ENSVE</name>
<dbReference type="GO" id="GO:0042796">
    <property type="term" value="P:snRNA transcription by RNA polymerase III"/>
    <property type="evidence" value="ECO:0007669"/>
    <property type="project" value="TreeGrafter"/>
</dbReference>
<dbReference type="Proteomes" id="UP001222027">
    <property type="component" value="Unassembled WGS sequence"/>
</dbReference>
<dbReference type="GO" id="GO:0043565">
    <property type="term" value="F:sequence-specific DNA binding"/>
    <property type="evidence" value="ECO:0007669"/>
    <property type="project" value="TreeGrafter"/>
</dbReference>
<accession>A0AAV8S282</accession>
<dbReference type="Pfam" id="PF09808">
    <property type="entry name" value="SNAPC1"/>
    <property type="match status" value="1"/>
</dbReference>
<dbReference type="EMBL" id="JAQQAF010000001">
    <property type="protein sequence ID" value="KAJ8513570.1"/>
    <property type="molecule type" value="Genomic_DNA"/>
</dbReference>
<organism evidence="1 2">
    <name type="scientific">Ensete ventricosum</name>
    <name type="common">Abyssinian banana</name>
    <name type="synonym">Musa ensete</name>
    <dbReference type="NCBI Taxonomy" id="4639"/>
    <lineage>
        <taxon>Eukaryota</taxon>
        <taxon>Viridiplantae</taxon>
        <taxon>Streptophyta</taxon>
        <taxon>Embryophyta</taxon>
        <taxon>Tracheophyta</taxon>
        <taxon>Spermatophyta</taxon>
        <taxon>Magnoliopsida</taxon>
        <taxon>Liliopsida</taxon>
        <taxon>Zingiberales</taxon>
        <taxon>Musaceae</taxon>
        <taxon>Ensete</taxon>
    </lineage>
</organism>